<dbReference type="PANTHER" id="PTHR45566:SF2">
    <property type="entry name" value="NARL SUBFAMILY"/>
    <property type="match status" value="1"/>
</dbReference>
<evidence type="ECO:0000259" key="5">
    <source>
        <dbReference type="PROSITE" id="PS50110"/>
    </source>
</evidence>
<evidence type="ECO:0000256" key="1">
    <source>
        <dbReference type="ARBA" id="ARBA00022553"/>
    </source>
</evidence>
<dbReference type="PROSITE" id="PS50043">
    <property type="entry name" value="HTH_LUXR_2"/>
    <property type="match status" value="1"/>
</dbReference>
<dbReference type="PRINTS" id="PR00038">
    <property type="entry name" value="HTHLUXR"/>
</dbReference>
<gene>
    <name evidence="6" type="ORF">ACFSCW_04200</name>
</gene>
<sequence length="188" mass="19575">MRGLICDDHPLMRQAMLATLKARWPGTALDEADSYPAAWHQARSGPDFCVVDLAMPGAAPLEGISRLKAAAPDAVLLVITGLTDEALLQSIAACGVAALLPKTLESSAMLDAVERIVPGLSATAAPTLAPRQREVLGLMGAGLSNKEIALRLGLSPATVKIHVARVIENLAAANRTDAVSRAQRAGMI</sequence>
<dbReference type="InterPro" id="IPR051015">
    <property type="entry name" value="EvgA-like"/>
</dbReference>
<dbReference type="PANTHER" id="PTHR45566">
    <property type="entry name" value="HTH-TYPE TRANSCRIPTIONAL REGULATOR YHJB-RELATED"/>
    <property type="match status" value="1"/>
</dbReference>
<dbReference type="InterPro" id="IPR058245">
    <property type="entry name" value="NreC/VraR/RcsB-like_REC"/>
</dbReference>
<protein>
    <submittedName>
        <fullName evidence="6">Response regulator transcription factor</fullName>
    </submittedName>
</protein>
<evidence type="ECO:0000259" key="4">
    <source>
        <dbReference type="PROSITE" id="PS50043"/>
    </source>
</evidence>
<dbReference type="Pfam" id="PF00072">
    <property type="entry name" value="Response_reg"/>
    <property type="match status" value="1"/>
</dbReference>
<dbReference type="Gene3D" id="3.40.50.2300">
    <property type="match status" value="1"/>
</dbReference>
<dbReference type="RefSeq" id="WP_380887207.1">
    <property type="nucleotide sequence ID" value="NZ_JBHUDY010000001.1"/>
</dbReference>
<organism evidence="6 7">
    <name type="scientific">Sphingomonas tabacisoli</name>
    <dbReference type="NCBI Taxonomy" id="2249466"/>
    <lineage>
        <taxon>Bacteria</taxon>
        <taxon>Pseudomonadati</taxon>
        <taxon>Pseudomonadota</taxon>
        <taxon>Alphaproteobacteria</taxon>
        <taxon>Sphingomonadales</taxon>
        <taxon>Sphingomonadaceae</taxon>
        <taxon>Sphingomonas</taxon>
    </lineage>
</organism>
<dbReference type="SUPFAM" id="SSF52172">
    <property type="entry name" value="CheY-like"/>
    <property type="match status" value="1"/>
</dbReference>
<dbReference type="CDD" id="cd06170">
    <property type="entry name" value="LuxR_C_like"/>
    <property type="match status" value="1"/>
</dbReference>
<evidence type="ECO:0000313" key="7">
    <source>
        <dbReference type="Proteomes" id="UP001597115"/>
    </source>
</evidence>
<keyword evidence="7" id="KW-1185">Reference proteome</keyword>
<dbReference type="CDD" id="cd17535">
    <property type="entry name" value="REC_NarL-like"/>
    <property type="match status" value="1"/>
</dbReference>
<keyword evidence="2" id="KW-0238">DNA-binding</keyword>
<evidence type="ECO:0000313" key="6">
    <source>
        <dbReference type="EMBL" id="MFD1610999.1"/>
    </source>
</evidence>
<dbReference type="InterPro" id="IPR011006">
    <property type="entry name" value="CheY-like_superfamily"/>
</dbReference>
<feature type="domain" description="Response regulatory" evidence="5">
    <location>
        <begin position="2"/>
        <end position="117"/>
    </location>
</feature>
<dbReference type="InterPro" id="IPR036388">
    <property type="entry name" value="WH-like_DNA-bd_sf"/>
</dbReference>
<comment type="caution">
    <text evidence="6">The sequence shown here is derived from an EMBL/GenBank/DDBJ whole genome shotgun (WGS) entry which is preliminary data.</text>
</comment>
<dbReference type="Gene3D" id="1.10.10.10">
    <property type="entry name" value="Winged helix-like DNA-binding domain superfamily/Winged helix DNA-binding domain"/>
    <property type="match status" value="1"/>
</dbReference>
<dbReference type="Proteomes" id="UP001597115">
    <property type="component" value="Unassembled WGS sequence"/>
</dbReference>
<dbReference type="PROSITE" id="PS50110">
    <property type="entry name" value="RESPONSE_REGULATORY"/>
    <property type="match status" value="1"/>
</dbReference>
<feature type="domain" description="HTH luxR-type" evidence="4">
    <location>
        <begin position="121"/>
        <end position="186"/>
    </location>
</feature>
<dbReference type="EMBL" id="JBHUDY010000001">
    <property type="protein sequence ID" value="MFD1610999.1"/>
    <property type="molecule type" value="Genomic_DNA"/>
</dbReference>
<name>A0ABW4I1L9_9SPHN</name>
<accession>A0ABW4I1L9</accession>
<dbReference type="SMART" id="SM00421">
    <property type="entry name" value="HTH_LUXR"/>
    <property type="match status" value="1"/>
</dbReference>
<dbReference type="Pfam" id="PF00196">
    <property type="entry name" value="GerE"/>
    <property type="match status" value="1"/>
</dbReference>
<dbReference type="InterPro" id="IPR000792">
    <property type="entry name" value="Tscrpt_reg_LuxR_C"/>
</dbReference>
<reference evidence="7" key="1">
    <citation type="journal article" date="2019" name="Int. J. Syst. Evol. Microbiol.">
        <title>The Global Catalogue of Microorganisms (GCM) 10K type strain sequencing project: providing services to taxonomists for standard genome sequencing and annotation.</title>
        <authorList>
            <consortium name="The Broad Institute Genomics Platform"/>
            <consortium name="The Broad Institute Genome Sequencing Center for Infectious Disease"/>
            <person name="Wu L."/>
            <person name="Ma J."/>
        </authorList>
    </citation>
    <scope>NUCLEOTIDE SEQUENCE [LARGE SCALE GENOMIC DNA]</scope>
    <source>
        <strain evidence="7">CGMCC 1.16275</strain>
    </source>
</reference>
<proteinExistence type="predicted"/>
<dbReference type="InterPro" id="IPR001789">
    <property type="entry name" value="Sig_transdc_resp-reg_receiver"/>
</dbReference>
<keyword evidence="1 3" id="KW-0597">Phosphoprotein</keyword>
<dbReference type="InterPro" id="IPR016032">
    <property type="entry name" value="Sig_transdc_resp-reg_C-effctor"/>
</dbReference>
<evidence type="ECO:0000256" key="3">
    <source>
        <dbReference type="PROSITE-ProRule" id="PRU00169"/>
    </source>
</evidence>
<feature type="modified residue" description="4-aspartylphosphate" evidence="3">
    <location>
        <position position="52"/>
    </location>
</feature>
<evidence type="ECO:0000256" key="2">
    <source>
        <dbReference type="ARBA" id="ARBA00023125"/>
    </source>
</evidence>
<dbReference type="SMART" id="SM00448">
    <property type="entry name" value="REC"/>
    <property type="match status" value="1"/>
</dbReference>
<dbReference type="SUPFAM" id="SSF46894">
    <property type="entry name" value="C-terminal effector domain of the bipartite response regulators"/>
    <property type="match status" value="1"/>
</dbReference>